<protein>
    <submittedName>
        <fullName evidence="1">Uncharacterized protein</fullName>
    </submittedName>
</protein>
<organism evidence="1 2">
    <name type="scientific">Frondihabitans australicus</name>
    <dbReference type="NCBI Taxonomy" id="386892"/>
    <lineage>
        <taxon>Bacteria</taxon>
        <taxon>Bacillati</taxon>
        <taxon>Actinomycetota</taxon>
        <taxon>Actinomycetes</taxon>
        <taxon>Micrococcales</taxon>
        <taxon>Microbacteriaceae</taxon>
        <taxon>Frondihabitans</taxon>
    </lineage>
</organism>
<dbReference type="Proteomes" id="UP000280008">
    <property type="component" value="Unassembled WGS sequence"/>
</dbReference>
<dbReference type="AlphaFoldDB" id="A0A495IKX3"/>
<sequence>MKIRIDSVANRPFEVVLEPWGTELTLDAGDWLDVRLPDDSAGLEVTYHERGFLLGFREDDPIIEDRAGNIVRP</sequence>
<reference evidence="1 2" key="1">
    <citation type="submission" date="2018-10" db="EMBL/GenBank/DDBJ databases">
        <title>Sequencing the genomes of 1000 actinobacteria strains.</title>
        <authorList>
            <person name="Klenk H.-P."/>
        </authorList>
    </citation>
    <scope>NUCLEOTIDE SEQUENCE [LARGE SCALE GENOMIC DNA]</scope>
    <source>
        <strain evidence="1 2">DSM 17894</strain>
    </source>
</reference>
<proteinExistence type="predicted"/>
<keyword evidence="2" id="KW-1185">Reference proteome</keyword>
<accession>A0A495IKX3</accession>
<name>A0A495IKX3_9MICO</name>
<comment type="caution">
    <text evidence="1">The sequence shown here is derived from an EMBL/GenBank/DDBJ whole genome shotgun (WGS) entry which is preliminary data.</text>
</comment>
<evidence type="ECO:0000313" key="1">
    <source>
        <dbReference type="EMBL" id="RKR76380.1"/>
    </source>
</evidence>
<evidence type="ECO:0000313" key="2">
    <source>
        <dbReference type="Proteomes" id="UP000280008"/>
    </source>
</evidence>
<dbReference type="EMBL" id="RBKS01000001">
    <property type="protein sequence ID" value="RKR76380.1"/>
    <property type="molecule type" value="Genomic_DNA"/>
</dbReference>
<dbReference type="RefSeq" id="WP_121371359.1">
    <property type="nucleotide sequence ID" value="NZ_RBKS01000001.1"/>
</dbReference>
<gene>
    <name evidence="1" type="ORF">C8E83_3553</name>
</gene>